<evidence type="ECO:0000256" key="1">
    <source>
        <dbReference type="SAM" id="MobiDB-lite"/>
    </source>
</evidence>
<feature type="compositionally biased region" description="Low complexity" evidence="1">
    <location>
        <begin position="427"/>
        <end position="438"/>
    </location>
</feature>
<feature type="region of interest" description="Disordered" evidence="1">
    <location>
        <begin position="1"/>
        <end position="23"/>
    </location>
</feature>
<evidence type="ECO:0000313" key="3">
    <source>
        <dbReference type="Proteomes" id="UP001610563"/>
    </source>
</evidence>
<feature type="region of interest" description="Disordered" evidence="1">
    <location>
        <begin position="522"/>
        <end position="544"/>
    </location>
</feature>
<feature type="region of interest" description="Disordered" evidence="1">
    <location>
        <begin position="105"/>
        <end position="142"/>
    </location>
</feature>
<dbReference type="EMBL" id="JBFTWV010000128">
    <property type="protein sequence ID" value="KAL2786016.1"/>
    <property type="molecule type" value="Genomic_DNA"/>
</dbReference>
<evidence type="ECO:0000313" key="2">
    <source>
        <dbReference type="EMBL" id="KAL2786016.1"/>
    </source>
</evidence>
<feature type="compositionally biased region" description="Pro residues" evidence="1">
    <location>
        <begin position="121"/>
        <end position="130"/>
    </location>
</feature>
<proteinExistence type="predicted"/>
<name>A0ABR4FRX8_9EURO</name>
<protein>
    <submittedName>
        <fullName evidence="2">Uncharacterized protein</fullName>
    </submittedName>
</protein>
<feature type="region of interest" description="Disordered" evidence="1">
    <location>
        <begin position="420"/>
        <end position="444"/>
    </location>
</feature>
<gene>
    <name evidence="2" type="ORF">BJX66DRAFT_43125</name>
</gene>
<organism evidence="2 3">
    <name type="scientific">Aspergillus keveii</name>
    <dbReference type="NCBI Taxonomy" id="714993"/>
    <lineage>
        <taxon>Eukaryota</taxon>
        <taxon>Fungi</taxon>
        <taxon>Dikarya</taxon>
        <taxon>Ascomycota</taxon>
        <taxon>Pezizomycotina</taxon>
        <taxon>Eurotiomycetes</taxon>
        <taxon>Eurotiomycetidae</taxon>
        <taxon>Eurotiales</taxon>
        <taxon>Aspergillaceae</taxon>
        <taxon>Aspergillus</taxon>
        <taxon>Aspergillus subgen. Nidulantes</taxon>
    </lineage>
</organism>
<feature type="region of interest" description="Disordered" evidence="1">
    <location>
        <begin position="260"/>
        <end position="373"/>
    </location>
</feature>
<reference evidence="2 3" key="1">
    <citation type="submission" date="2024-07" db="EMBL/GenBank/DDBJ databases">
        <title>Section-level genome sequencing and comparative genomics of Aspergillus sections Usti and Cavernicolus.</title>
        <authorList>
            <consortium name="Lawrence Berkeley National Laboratory"/>
            <person name="Nybo J.L."/>
            <person name="Vesth T.C."/>
            <person name="Theobald S."/>
            <person name="Frisvad J.C."/>
            <person name="Larsen T.O."/>
            <person name="Kjaerboelling I."/>
            <person name="Rothschild-Mancinelli K."/>
            <person name="Lyhne E.K."/>
            <person name="Kogle M.E."/>
            <person name="Barry K."/>
            <person name="Clum A."/>
            <person name="Na H."/>
            <person name="Ledsgaard L."/>
            <person name="Lin J."/>
            <person name="Lipzen A."/>
            <person name="Kuo A."/>
            <person name="Riley R."/>
            <person name="Mondo S."/>
            <person name="Labutti K."/>
            <person name="Haridas S."/>
            <person name="Pangalinan J."/>
            <person name="Salamov A.A."/>
            <person name="Simmons B.A."/>
            <person name="Magnuson J.K."/>
            <person name="Chen J."/>
            <person name="Drula E."/>
            <person name="Henrissat B."/>
            <person name="Wiebenga A."/>
            <person name="Lubbers R.J."/>
            <person name="Gomes A.C."/>
            <person name="Makela M.R."/>
            <person name="Stajich J."/>
            <person name="Grigoriev I.V."/>
            <person name="Mortensen U.H."/>
            <person name="De Vries R.P."/>
            <person name="Baker S.E."/>
            <person name="Andersen M.R."/>
        </authorList>
    </citation>
    <scope>NUCLEOTIDE SEQUENCE [LARGE SCALE GENOMIC DNA]</scope>
    <source>
        <strain evidence="2 3">CBS 209.92</strain>
    </source>
</reference>
<dbReference type="Proteomes" id="UP001610563">
    <property type="component" value="Unassembled WGS sequence"/>
</dbReference>
<sequence>MARGILGKTRPSPEGQSISKPVLKYTNALPRNDLREIEGGISYSRPIHQVVKTEQRPVTSSKRKTGAPTAGFDFQITVPPAEVSLAPSETDHALGDSMIGIALGSPRLLESQIPPTQAQRYPPPTPPDVESPPSALQRKPSKWRKIGGLFKAKSAMAPNVNKPFYQVRAETERPSQGSSHSIDYKSRQRAGSKTEPIENTELWPCLVSEQEAIMQKQSTSSPNAQGSLLQVEIPQVELERYSVMFGGLLNNSRPSLLNRRSKTLDDVTIPGQEVSSPLGPPRRRATSPTRSRSPNFTLFPTTPSSKASKIFGTQNLPQGPDSLRKAQAVAEEPLQDIEVSRSTPKSEIESKARPSHRPQPSESSFLSSTSIGSDDEPLLIHKIEPVRIFAGMEEPKWEMINRKASAQGPQQPATKKLTINTRELRSESGSSRSTTASSPILSPLDSIRTGVSPVRNDNAALAVLPPPGKYPPEEDPIPTIEVSIARSISVSKGKKQVIVPVRTRTGHLNTNERLVARQVRTPQVNGGKSAHRPGFSQDVRIELA</sequence>
<feature type="compositionally biased region" description="Polar residues" evidence="1">
    <location>
        <begin position="295"/>
        <end position="317"/>
    </location>
</feature>
<feature type="compositionally biased region" description="Polar residues" evidence="1">
    <location>
        <begin position="358"/>
        <end position="372"/>
    </location>
</feature>
<feature type="region of interest" description="Disordered" evidence="1">
    <location>
        <begin position="51"/>
        <end position="73"/>
    </location>
</feature>
<accession>A0ABR4FRX8</accession>
<comment type="caution">
    <text evidence="2">The sequence shown here is derived from an EMBL/GenBank/DDBJ whole genome shotgun (WGS) entry which is preliminary data.</text>
</comment>
<feature type="region of interest" description="Disordered" evidence="1">
    <location>
        <begin position="165"/>
        <end position="199"/>
    </location>
</feature>
<keyword evidence="3" id="KW-1185">Reference proteome</keyword>